<keyword evidence="2" id="KW-1185">Reference proteome</keyword>
<proteinExistence type="predicted"/>
<sequence length="51" mass="5803">MPHEAIRMDAAFHQVIQKNGESRIGLPLEQEILGRVNKFHGFLSDEADQMP</sequence>
<gene>
    <name evidence="1" type="ORF">C8R14_1119</name>
</gene>
<evidence type="ECO:0000313" key="2">
    <source>
        <dbReference type="Proteomes" id="UP000247780"/>
    </source>
</evidence>
<accession>A0ABX5M760</accession>
<dbReference type="EMBL" id="QICQ01000011">
    <property type="protein sequence ID" value="PXV81567.1"/>
    <property type="molecule type" value="Genomic_DNA"/>
</dbReference>
<reference evidence="1 2" key="1">
    <citation type="submission" date="2018-04" db="EMBL/GenBank/DDBJ databases">
        <title>Active sludge and wastewater microbial communities from Klosterneuburg, Austria.</title>
        <authorList>
            <person name="Wagner M."/>
        </authorList>
    </citation>
    <scope>NUCLEOTIDE SEQUENCE [LARGE SCALE GENOMIC DNA]</scope>
    <source>
        <strain evidence="1 2">Nm 57</strain>
    </source>
</reference>
<organism evidence="1 2">
    <name type="scientific">Nitrosomonas eutropha</name>
    <dbReference type="NCBI Taxonomy" id="916"/>
    <lineage>
        <taxon>Bacteria</taxon>
        <taxon>Pseudomonadati</taxon>
        <taxon>Pseudomonadota</taxon>
        <taxon>Betaproteobacteria</taxon>
        <taxon>Nitrosomonadales</taxon>
        <taxon>Nitrosomonadaceae</taxon>
        <taxon>Nitrosomonas</taxon>
    </lineage>
</organism>
<dbReference type="Proteomes" id="UP000247780">
    <property type="component" value="Unassembled WGS sequence"/>
</dbReference>
<evidence type="ECO:0000313" key="1">
    <source>
        <dbReference type="EMBL" id="PXV81567.1"/>
    </source>
</evidence>
<name>A0ABX5M760_9PROT</name>
<protein>
    <submittedName>
        <fullName evidence="1">Uncharacterized protein</fullName>
    </submittedName>
</protein>
<comment type="caution">
    <text evidence="1">The sequence shown here is derived from an EMBL/GenBank/DDBJ whole genome shotgun (WGS) entry which is preliminary data.</text>
</comment>